<dbReference type="InterPro" id="IPR029000">
    <property type="entry name" value="Cyclophilin-like_dom_sf"/>
</dbReference>
<reference evidence="8 9" key="1">
    <citation type="submission" date="2019-08" db="EMBL/GenBank/DDBJ databases">
        <title>Draft genome sequences of two oriental melons (Cucumis melo L. var makuwa).</title>
        <authorList>
            <person name="Kwon S.-Y."/>
        </authorList>
    </citation>
    <scope>NUCLEOTIDE SEQUENCE [LARGE SCALE GENOMIC DNA]</scope>
    <source>
        <strain evidence="9">cv. SW 3</strain>
        <tissue evidence="8">Leaf</tissue>
    </source>
</reference>
<dbReference type="InterPro" id="IPR001554">
    <property type="entry name" value="Glyco_hydro_14"/>
</dbReference>
<comment type="caution">
    <text evidence="8">The sequence shown here is derived from an EMBL/GenBank/DDBJ whole genome shotgun (WGS) entry which is preliminary data.</text>
</comment>
<dbReference type="STRING" id="1194695.A0A5A7V4Z3"/>
<dbReference type="Pfam" id="PF01373">
    <property type="entry name" value="Glyco_hydro_14"/>
    <property type="match status" value="1"/>
</dbReference>
<dbReference type="GO" id="GO:0006457">
    <property type="term" value="P:protein folding"/>
    <property type="evidence" value="ECO:0007669"/>
    <property type="project" value="TreeGrafter"/>
</dbReference>
<dbReference type="OrthoDB" id="31113at2759"/>
<dbReference type="SUPFAM" id="SSF51445">
    <property type="entry name" value="(Trans)glycosidases"/>
    <property type="match status" value="1"/>
</dbReference>
<protein>
    <recommendedName>
        <fullName evidence="5 6">Multifunctional fusion protein</fullName>
    </recommendedName>
    <domain>
        <recommendedName>
            <fullName evidence="6">Peptidyl-prolyl cis-trans isomerase</fullName>
            <shortName evidence="6">PPIase</shortName>
            <ecNumber evidence="6">5.2.1.8</ecNumber>
        </recommendedName>
    </domain>
    <domain>
        <recommendedName>
            <fullName evidence="5">Beta-amylase</fullName>
            <ecNumber evidence="5">3.2.1.2</ecNumber>
        </recommendedName>
    </domain>
</protein>
<keyword evidence="4 5" id="KW-0624">Polysaccharide degradation</keyword>
<organism evidence="8 9">
    <name type="scientific">Cucumis melo var. makuwa</name>
    <name type="common">Oriental melon</name>
    <dbReference type="NCBI Taxonomy" id="1194695"/>
    <lineage>
        <taxon>Eukaryota</taxon>
        <taxon>Viridiplantae</taxon>
        <taxon>Streptophyta</taxon>
        <taxon>Embryophyta</taxon>
        <taxon>Tracheophyta</taxon>
        <taxon>Spermatophyta</taxon>
        <taxon>Magnoliopsida</taxon>
        <taxon>eudicotyledons</taxon>
        <taxon>Gunneridae</taxon>
        <taxon>Pentapetalae</taxon>
        <taxon>rosids</taxon>
        <taxon>fabids</taxon>
        <taxon>Cucurbitales</taxon>
        <taxon>Cucurbitaceae</taxon>
        <taxon>Benincaseae</taxon>
        <taxon>Cucumis</taxon>
    </lineage>
</organism>
<dbReference type="GO" id="GO:0016161">
    <property type="term" value="F:beta-amylase activity"/>
    <property type="evidence" value="ECO:0007669"/>
    <property type="project" value="UniProtKB-EC"/>
</dbReference>
<keyword evidence="3 5" id="KW-0119">Carbohydrate metabolism</keyword>
<name>A0A5A7V4Z3_CUCMM</name>
<keyword evidence="5" id="KW-0326">Glycosidase</keyword>
<comment type="catalytic activity">
    <reaction evidence="5">
        <text>Hydrolysis of (1-&gt;4)-alpha-D-glucosidic linkages in polysaccharides so as to remove successive maltose units from the non-reducing ends of the chains.</text>
        <dbReference type="EC" id="3.2.1.2"/>
    </reaction>
</comment>
<comment type="similarity">
    <text evidence="2 6">Belongs to the cyclophilin-type PPIase family.</text>
</comment>
<evidence type="ECO:0000256" key="5">
    <source>
        <dbReference type="RuleBase" id="RU000509"/>
    </source>
</evidence>
<dbReference type="SUPFAM" id="SSF50891">
    <property type="entry name" value="Cyclophilin-like"/>
    <property type="match status" value="1"/>
</dbReference>
<dbReference type="GO" id="GO:0005737">
    <property type="term" value="C:cytoplasm"/>
    <property type="evidence" value="ECO:0007669"/>
    <property type="project" value="TreeGrafter"/>
</dbReference>
<dbReference type="PRINTS" id="PR00153">
    <property type="entry name" value="CSAPPISMRASE"/>
</dbReference>
<dbReference type="PROSITE" id="PS50072">
    <property type="entry name" value="CSA_PPIASE_2"/>
    <property type="match status" value="1"/>
</dbReference>
<sequence>MLATTVGSPFLQPCSCPALATTIARLCLSHKLRSGWLVARSVAKALRWKKFGWENSKADELLLPVLKEYSKHETQLRLEAFYTFNERALCTGEKGKTTSGKALHYKGTPFHCIVSGFVIQGGDILYGDGKGYESIYGGIFADENFRIKHSHAGVVSMVNSGPDSNGSQFFITTIKSSSKSIGLGPFGELRYPAHPFVDGRWMFPEIGEFHCYDKYMELSLNK</sequence>
<evidence type="ECO:0000256" key="2">
    <source>
        <dbReference type="ARBA" id="ARBA00007365"/>
    </source>
</evidence>
<keyword evidence="6" id="KW-0697">Rotamase</keyword>
<gene>
    <name evidence="8" type="ORF">E6C27_scaffold154G00620</name>
</gene>
<comment type="catalytic activity">
    <reaction evidence="6">
        <text>[protein]-peptidylproline (omega=180) = [protein]-peptidylproline (omega=0)</text>
        <dbReference type="Rhea" id="RHEA:16237"/>
        <dbReference type="Rhea" id="RHEA-COMP:10747"/>
        <dbReference type="Rhea" id="RHEA-COMP:10748"/>
        <dbReference type="ChEBI" id="CHEBI:83833"/>
        <dbReference type="ChEBI" id="CHEBI:83834"/>
        <dbReference type="EC" id="5.2.1.8"/>
    </reaction>
</comment>
<evidence type="ECO:0000256" key="4">
    <source>
        <dbReference type="ARBA" id="ARBA00023326"/>
    </source>
</evidence>
<comment type="similarity">
    <text evidence="1 5">Belongs to the glycosyl hydrolase 14 family.</text>
</comment>
<keyword evidence="6 8" id="KW-0413">Isomerase</keyword>
<dbReference type="Pfam" id="PF00160">
    <property type="entry name" value="Pro_isomerase"/>
    <property type="match status" value="1"/>
</dbReference>
<dbReference type="InterPro" id="IPR017853">
    <property type="entry name" value="GH"/>
</dbReference>
<evidence type="ECO:0000256" key="1">
    <source>
        <dbReference type="ARBA" id="ARBA00005652"/>
    </source>
</evidence>
<evidence type="ECO:0000313" key="9">
    <source>
        <dbReference type="Proteomes" id="UP000321393"/>
    </source>
</evidence>
<dbReference type="PANTHER" id="PTHR11071:SF574">
    <property type="entry name" value="PEPTIDYL-PROLYL CIS-TRANS ISOMERASE"/>
    <property type="match status" value="1"/>
</dbReference>
<proteinExistence type="inferred from homology"/>
<dbReference type="GO" id="GO:0016018">
    <property type="term" value="F:cyclosporin A binding"/>
    <property type="evidence" value="ECO:0007669"/>
    <property type="project" value="TreeGrafter"/>
</dbReference>
<dbReference type="InterPro" id="IPR002130">
    <property type="entry name" value="Cyclophilin-type_PPIase_dom"/>
</dbReference>
<accession>A0A5A7V4Z3</accession>
<evidence type="ECO:0000259" key="7">
    <source>
        <dbReference type="PROSITE" id="PS50072"/>
    </source>
</evidence>
<evidence type="ECO:0000256" key="3">
    <source>
        <dbReference type="ARBA" id="ARBA00023277"/>
    </source>
</evidence>
<dbReference type="EC" id="5.2.1.8" evidence="6"/>
<dbReference type="EMBL" id="SSTE01004583">
    <property type="protein sequence ID" value="KAA0062314.1"/>
    <property type="molecule type" value="Genomic_DNA"/>
</dbReference>
<evidence type="ECO:0000256" key="6">
    <source>
        <dbReference type="RuleBase" id="RU363019"/>
    </source>
</evidence>
<dbReference type="AlphaFoldDB" id="A0A5A7V4Z3"/>
<evidence type="ECO:0000313" key="8">
    <source>
        <dbReference type="EMBL" id="KAA0062314.1"/>
    </source>
</evidence>
<dbReference type="PANTHER" id="PTHR11071">
    <property type="entry name" value="PEPTIDYL-PROLYL CIS-TRANS ISOMERASE"/>
    <property type="match status" value="1"/>
</dbReference>
<dbReference type="GO" id="GO:0000272">
    <property type="term" value="P:polysaccharide catabolic process"/>
    <property type="evidence" value="ECO:0007669"/>
    <property type="project" value="UniProtKB-KW"/>
</dbReference>
<comment type="function">
    <text evidence="6">PPIases accelerate the folding of proteins. It catalyzes the cis-trans isomerization of proline imidic peptide bonds in oligopeptides.</text>
</comment>
<feature type="domain" description="PPIase cyclophilin-type" evidence="7">
    <location>
        <begin position="85"/>
        <end position="222"/>
    </location>
</feature>
<dbReference type="Gene3D" id="2.40.100.10">
    <property type="entry name" value="Cyclophilin-like"/>
    <property type="match status" value="1"/>
</dbReference>
<keyword evidence="5" id="KW-0378">Hydrolase</keyword>
<dbReference type="GO" id="GO:0003755">
    <property type="term" value="F:peptidyl-prolyl cis-trans isomerase activity"/>
    <property type="evidence" value="ECO:0007669"/>
    <property type="project" value="UniProtKB-UniRule"/>
</dbReference>
<dbReference type="Proteomes" id="UP000321393">
    <property type="component" value="Unassembled WGS sequence"/>
</dbReference>
<dbReference type="EC" id="3.2.1.2" evidence="5"/>